<evidence type="ECO:0000313" key="4">
    <source>
        <dbReference type="Proteomes" id="UP001162131"/>
    </source>
</evidence>
<organism evidence="3 4">
    <name type="scientific">Blepharisma stoltei</name>
    <dbReference type="NCBI Taxonomy" id="1481888"/>
    <lineage>
        <taxon>Eukaryota</taxon>
        <taxon>Sar</taxon>
        <taxon>Alveolata</taxon>
        <taxon>Ciliophora</taxon>
        <taxon>Postciliodesmatophora</taxon>
        <taxon>Heterotrichea</taxon>
        <taxon>Heterotrichida</taxon>
        <taxon>Blepharismidae</taxon>
        <taxon>Blepharisma</taxon>
    </lineage>
</organism>
<accession>A0AAU9IUX1</accession>
<evidence type="ECO:0000256" key="1">
    <source>
        <dbReference type="SAM" id="Coils"/>
    </source>
</evidence>
<gene>
    <name evidence="3" type="ORF">BSTOLATCC_MIC18729</name>
</gene>
<reference evidence="3" key="1">
    <citation type="submission" date="2021-09" db="EMBL/GenBank/DDBJ databases">
        <authorList>
            <consortium name="AG Swart"/>
            <person name="Singh M."/>
            <person name="Singh A."/>
            <person name="Seah K."/>
            <person name="Emmerich C."/>
        </authorList>
    </citation>
    <scope>NUCLEOTIDE SEQUENCE</scope>
    <source>
        <strain evidence="3">ATCC30299</strain>
    </source>
</reference>
<feature type="compositionally biased region" description="Basic and acidic residues" evidence="2">
    <location>
        <begin position="1040"/>
        <end position="1064"/>
    </location>
</feature>
<feature type="coiled-coil region" evidence="1">
    <location>
        <begin position="53"/>
        <end position="80"/>
    </location>
</feature>
<sequence>MSRPRPLSASKSCAFVKPVQLGRASIRSAQINTASLIFMRPPKFRHKKLSQESLQKDNQLWELTQEVKKLEEQQKSFINKFEVQNESLPNMRPSLEIEEIKKERDELYESKINSLKYIEKIEEEKKKMQESYEKELKNMNEYIGLLRRKIVRSSISLTNSPQPSHNDKLSNFEDLFLKEKEKSSILYNTLKMKEKECENLHKRNDSESIILRMEQLTNQNNNYQSALAEAESEIKRLHQEIANKNEQIFQKKQKIEEFEIQNSVAHAYEEIKLKLKKSYEEKRQLEEEMKRNSLKSDELEKIIEELGKSLLTMTKELEDRNSECQKLENELEELKYTDKNSEKNIEREKEECLKMIEIVANKINQEISGLMLRVEQAEDQVDKILEFFEEFKSWIDQNINNQSMKNDENLLKELAKLREENDELINKLGIQMSKKMNYEGEVNKMKLLVKDYENQISIYKENSKLENSKSENEEKNSDSKQQILVESENLRQEYENLNEICEEKKEEIENLNNKLQTLEAKLKESQSAFNSLKMKNKEKEDKYINLQQTSIENLEKIEKLTIENTELKDQIASINHQFDKLSEKLKELNQQLRDKEIEADEANQLYEALKSKTEEILREQLKMKFESQNIKDEFENEKIRLQEQINKAIEEKTQEVEILQKAIKEQQDEFERQLSELKWECQQENVNTELEQKNNEIRILKEEYNGIIKRNEKELKESYEKEINKLKTTSEASHNELMGKYIDAKNKYDKSLEDIQGFEALKQEVAFVQGELREKEKEINKLREELFEADEKIENLEKNRSIQEGAVSEYKKQLESQEKEIIGLHDELDSHKHRKNSNSIENNTKLAELEDQLDSLKQENENLREKLAKSFSDPEIASMQSQISHLTQNLEKTEIELLRKSEIEEELRILEDKYNNKSQKLTVLKNVCSELEVVNSTLRTSKVEIEGELGKKEKIIKDMQREFGAQNVEVNKVKQRADQFEDLYNSLYAEMEEKNKKIENLEKELEEQRDLKRAVNLGIENIENIEIYGEMNISDEENEKDNSREESQKDNSENHKENADEDKQKLQQRINELNDDIELLLRNEEKYKIIIGKLQEKLSEESDPEGLKGRIEDLEAQLGDYQYRYDQLFEEHEELINNQKSRLDTSQDEASVQMLSDELSKVINEKNELEMEIDALRDLHSENEKIKHYQQEAENIAKICQELEKTKEDLEENYNDNLKMLKAKYEEFIKQRMEEITDQYDELQENANRLELEKDELQKELSFEKEKNSDLQEKLYKYLNKNN</sequence>
<evidence type="ECO:0000313" key="3">
    <source>
        <dbReference type="EMBL" id="CAG9317483.1"/>
    </source>
</evidence>
<dbReference type="Proteomes" id="UP001162131">
    <property type="component" value="Unassembled WGS sequence"/>
</dbReference>
<comment type="caution">
    <text evidence="3">The sequence shown here is derived from an EMBL/GenBank/DDBJ whole genome shotgun (WGS) entry which is preliminary data.</text>
</comment>
<evidence type="ECO:0000256" key="2">
    <source>
        <dbReference type="SAM" id="MobiDB-lite"/>
    </source>
</evidence>
<feature type="region of interest" description="Disordered" evidence="2">
    <location>
        <begin position="1030"/>
        <end position="1064"/>
    </location>
</feature>
<protein>
    <submittedName>
        <fullName evidence="3">Uncharacterized protein</fullName>
    </submittedName>
</protein>
<keyword evidence="4" id="KW-1185">Reference proteome</keyword>
<name>A0AAU9IUX1_9CILI</name>
<dbReference type="EMBL" id="CAJZBQ010000018">
    <property type="protein sequence ID" value="CAG9317483.1"/>
    <property type="molecule type" value="Genomic_DNA"/>
</dbReference>
<proteinExistence type="predicted"/>
<keyword evidence="1" id="KW-0175">Coiled coil</keyword>